<dbReference type="AlphaFoldDB" id="A0A1D7UT42"/>
<proteinExistence type="predicted"/>
<organism evidence="2 3">
    <name type="scientific">Leptospira tipperaryensis</name>
    <dbReference type="NCBI Taxonomy" id="2564040"/>
    <lineage>
        <taxon>Bacteria</taxon>
        <taxon>Pseudomonadati</taxon>
        <taxon>Spirochaetota</taxon>
        <taxon>Spirochaetia</taxon>
        <taxon>Leptospirales</taxon>
        <taxon>Leptospiraceae</taxon>
        <taxon>Leptospira</taxon>
    </lineage>
</organism>
<feature type="transmembrane region" description="Helical" evidence="1">
    <location>
        <begin position="286"/>
        <end position="306"/>
    </location>
</feature>
<keyword evidence="3" id="KW-1185">Reference proteome</keyword>
<evidence type="ECO:0000313" key="3">
    <source>
        <dbReference type="Proteomes" id="UP000094197"/>
    </source>
</evidence>
<feature type="transmembrane region" description="Helical" evidence="1">
    <location>
        <begin position="108"/>
        <end position="126"/>
    </location>
</feature>
<accession>A0A1D7UT42</accession>
<evidence type="ECO:0000256" key="1">
    <source>
        <dbReference type="SAM" id="Phobius"/>
    </source>
</evidence>
<feature type="transmembrane region" description="Helical" evidence="1">
    <location>
        <begin position="182"/>
        <end position="213"/>
    </location>
</feature>
<keyword evidence="1" id="KW-1133">Transmembrane helix</keyword>
<dbReference type="Proteomes" id="UP000094197">
    <property type="component" value="Chromosome 1"/>
</dbReference>
<feature type="transmembrane region" description="Helical" evidence="1">
    <location>
        <begin position="367"/>
        <end position="390"/>
    </location>
</feature>
<dbReference type="EMBL" id="CP015217">
    <property type="protein sequence ID" value="AOP32792.1"/>
    <property type="molecule type" value="Genomic_DNA"/>
</dbReference>
<feature type="transmembrane region" description="Helical" evidence="1">
    <location>
        <begin position="138"/>
        <end position="162"/>
    </location>
</feature>
<keyword evidence="1" id="KW-0472">Membrane</keyword>
<name>A0A1D7UT42_9LEPT</name>
<feature type="transmembrane region" description="Helical" evidence="1">
    <location>
        <begin position="12"/>
        <end position="30"/>
    </location>
</feature>
<sequence length="515" mass="59619">MKKLLQKFKDQWAICILLILVPFLHVWIGTGDFYIADSLLKAMQTESLIQNDFKSEELQYPAQSLDPQHENFFLSQAFVNTIQGKFIGAFPVAFSVFTSLIKKAGLDWNLLPFLFSLSMVFSFYFLTSKKVINQKTAILGYGATILFALSLDFNEYSIYFMLNTLGFVWWMEYRETGKVKLIYLSLITISLSIWFRLESSPFLLSLLIAEVLTSKFKFQDIWKEYNFFIILLSLSPAILFLLWNYFDYGHVFGARFLFNFGNNGSTTIDRIQRFFSMTFVNYVDGIPKFGLFFCSSFLLLPILYYLVFKKERTDKENFLILLSLSYIILIGASAPNDGITITGRYLMLSFLPLLVLWDGWNPSHSKVWKILSVVLIVFSFLISAVTLKIFHHAAKQERSFRQFYARNDAPLWLFTDPILCGQAGLEHLSRKILCLNSKTNFDPILENIKKESSITSLVLFEMNAKEAKSFGKSSSEFFPSEKLNLKERLRENFQTMREAASYKGVLATQFTREKK</sequence>
<dbReference type="NCBIfam" id="NF047440">
    <property type="entry name" value="LA3751_2_3_fam"/>
    <property type="match status" value="1"/>
</dbReference>
<feature type="transmembrane region" description="Helical" evidence="1">
    <location>
        <begin position="318"/>
        <end position="335"/>
    </location>
</feature>
<gene>
    <name evidence="2" type="ORF">A0128_02235</name>
</gene>
<protein>
    <recommendedName>
        <fullName evidence="4">Glycosyltransferase RgtA/B/C/D-like domain-containing protein</fullName>
    </recommendedName>
</protein>
<reference evidence="2 3" key="1">
    <citation type="submission" date="2016-04" db="EMBL/GenBank/DDBJ databases">
        <title>Complete genome seqeunce of Leptospira alstonii serovar Room22.</title>
        <authorList>
            <person name="Nally J.E."/>
            <person name="Bayles D.O."/>
            <person name="Hurley D."/>
            <person name="Fanning S."/>
            <person name="McMahon B.J."/>
            <person name="Arent Z."/>
        </authorList>
    </citation>
    <scope>NUCLEOTIDE SEQUENCE [LARGE SCALE GENOMIC DNA]</scope>
    <source>
        <strain evidence="2 3">GWTS #1</strain>
    </source>
</reference>
<keyword evidence="1" id="KW-0812">Transmembrane</keyword>
<dbReference type="KEGG" id="laj:A0128_02235"/>
<evidence type="ECO:0000313" key="2">
    <source>
        <dbReference type="EMBL" id="AOP32792.1"/>
    </source>
</evidence>
<dbReference type="OrthoDB" id="345104at2"/>
<dbReference type="InterPro" id="IPR059217">
    <property type="entry name" value="LA3751_2-like"/>
</dbReference>
<feature type="transmembrane region" description="Helical" evidence="1">
    <location>
        <begin position="225"/>
        <end position="246"/>
    </location>
</feature>
<evidence type="ECO:0008006" key="4">
    <source>
        <dbReference type="Google" id="ProtNLM"/>
    </source>
</evidence>
<dbReference type="RefSeq" id="WP_069606039.1">
    <property type="nucleotide sequence ID" value="NZ_CP015217.1"/>
</dbReference>